<gene>
    <name evidence="2" type="ORF">EYF80_040177</name>
</gene>
<dbReference type="Proteomes" id="UP000314294">
    <property type="component" value="Unassembled WGS sequence"/>
</dbReference>
<feature type="region of interest" description="Disordered" evidence="1">
    <location>
        <begin position="77"/>
        <end position="102"/>
    </location>
</feature>
<accession>A0A4Z2G7Y6</accession>
<name>A0A4Z2G7Y6_9TELE</name>
<dbReference type="EMBL" id="SRLO01000648">
    <property type="protein sequence ID" value="TNN49619.1"/>
    <property type="molecule type" value="Genomic_DNA"/>
</dbReference>
<keyword evidence="3" id="KW-1185">Reference proteome</keyword>
<evidence type="ECO:0000313" key="3">
    <source>
        <dbReference type="Proteomes" id="UP000314294"/>
    </source>
</evidence>
<sequence>MQSSAVRHLSICNRNSPAAIRQVLRAQMAVAVEPGSAHAGLRSLFFMLTPNETSYQRLEDVPEYVLQQTIQPRSANVCDLRSSGAPRASAPPRPSGREEQTSRAAKALRASSSSAKTNSGLQKRSCFHRLMVLELVVGWLKKGSPVVTVRDGLTSVACGMISRFPL</sequence>
<dbReference type="OrthoDB" id="6354873at2759"/>
<organism evidence="2 3">
    <name type="scientific">Liparis tanakae</name>
    <name type="common">Tanaka's snailfish</name>
    <dbReference type="NCBI Taxonomy" id="230148"/>
    <lineage>
        <taxon>Eukaryota</taxon>
        <taxon>Metazoa</taxon>
        <taxon>Chordata</taxon>
        <taxon>Craniata</taxon>
        <taxon>Vertebrata</taxon>
        <taxon>Euteleostomi</taxon>
        <taxon>Actinopterygii</taxon>
        <taxon>Neopterygii</taxon>
        <taxon>Teleostei</taxon>
        <taxon>Neoteleostei</taxon>
        <taxon>Acanthomorphata</taxon>
        <taxon>Eupercaria</taxon>
        <taxon>Perciformes</taxon>
        <taxon>Cottioidei</taxon>
        <taxon>Cottales</taxon>
        <taxon>Liparidae</taxon>
        <taxon>Liparis</taxon>
    </lineage>
</organism>
<reference evidence="2 3" key="1">
    <citation type="submission" date="2019-03" db="EMBL/GenBank/DDBJ databases">
        <title>First draft genome of Liparis tanakae, snailfish: a comprehensive survey of snailfish specific genes.</title>
        <authorList>
            <person name="Kim W."/>
            <person name="Song I."/>
            <person name="Jeong J.-H."/>
            <person name="Kim D."/>
            <person name="Kim S."/>
            <person name="Ryu S."/>
            <person name="Song J.Y."/>
            <person name="Lee S.K."/>
        </authorList>
    </citation>
    <scope>NUCLEOTIDE SEQUENCE [LARGE SCALE GENOMIC DNA]</scope>
    <source>
        <tissue evidence="2">Muscle</tissue>
    </source>
</reference>
<protein>
    <submittedName>
        <fullName evidence="2">Uncharacterized protein</fullName>
    </submittedName>
</protein>
<comment type="caution">
    <text evidence="2">The sequence shown here is derived from an EMBL/GenBank/DDBJ whole genome shotgun (WGS) entry which is preliminary data.</text>
</comment>
<dbReference type="AlphaFoldDB" id="A0A4Z2G7Y6"/>
<evidence type="ECO:0000313" key="2">
    <source>
        <dbReference type="EMBL" id="TNN49619.1"/>
    </source>
</evidence>
<evidence type="ECO:0000256" key="1">
    <source>
        <dbReference type="SAM" id="MobiDB-lite"/>
    </source>
</evidence>
<proteinExistence type="predicted"/>